<feature type="compositionally biased region" description="Basic and acidic residues" evidence="1">
    <location>
        <begin position="262"/>
        <end position="276"/>
    </location>
</feature>
<comment type="caution">
    <text evidence="3">The sequence shown here is derived from an EMBL/GenBank/DDBJ whole genome shotgun (WGS) entry which is preliminary data.</text>
</comment>
<feature type="compositionally biased region" description="Low complexity" evidence="1">
    <location>
        <begin position="287"/>
        <end position="308"/>
    </location>
</feature>
<dbReference type="Pfam" id="PF19623">
    <property type="entry name" value="DUF6128"/>
    <property type="match status" value="1"/>
</dbReference>
<feature type="domain" description="DUF6128" evidence="2">
    <location>
        <begin position="697"/>
        <end position="802"/>
    </location>
</feature>
<accession>A0AAW5F8J8</accession>
<feature type="compositionally biased region" description="Polar residues" evidence="1">
    <location>
        <begin position="472"/>
        <end position="516"/>
    </location>
</feature>
<feature type="region of interest" description="Disordered" evidence="1">
    <location>
        <begin position="261"/>
        <end position="361"/>
    </location>
</feature>
<gene>
    <name evidence="3" type="ORF">K5I21_20400</name>
</gene>
<feature type="compositionally biased region" description="Low complexity" evidence="1">
    <location>
        <begin position="517"/>
        <end position="531"/>
    </location>
</feature>
<organism evidence="3 4">
    <name type="scientific">Clostridium symbiosum</name>
    <name type="common">Bacteroides symbiosus</name>
    <dbReference type="NCBI Taxonomy" id="1512"/>
    <lineage>
        <taxon>Bacteria</taxon>
        <taxon>Bacillati</taxon>
        <taxon>Bacillota</taxon>
        <taxon>Clostridia</taxon>
        <taxon>Lachnospirales</taxon>
        <taxon>Lachnospiraceae</taxon>
        <taxon>Otoolea</taxon>
    </lineage>
</organism>
<feature type="compositionally biased region" description="Low complexity" evidence="1">
    <location>
        <begin position="540"/>
        <end position="614"/>
    </location>
</feature>
<evidence type="ECO:0000313" key="4">
    <source>
        <dbReference type="Proteomes" id="UP001203136"/>
    </source>
</evidence>
<dbReference type="AlphaFoldDB" id="A0AAW5F8J8"/>
<name>A0AAW5F8J8_CLOSY</name>
<dbReference type="RefSeq" id="WP_024739323.1">
    <property type="nucleotide sequence ID" value="NZ_JAINVB010000001.1"/>
</dbReference>
<proteinExistence type="predicted"/>
<dbReference type="InterPro" id="IPR046131">
    <property type="entry name" value="DUF6128"/>
</dbReference>
<evidence type="ECO:0000256" key="1">
    <source>
        <dbReference type="SAM" id="MobiDB-lite"/>
    </source>
</evidence>
<feature type="compositionally biased region" description="Polar residues" evidence="1">
    <location>
        <begin position="444"/>
        <end position="454"/>
    </location>
</feature>
<sequence length="809" mass="90102">MSNYQRLISYIYTYEGGIRGKNIGFAKLETRGSQCRITVNVKKIFVGGNPVGVYLLSGQDEVKIGTLFARNGAGEFRTMVNSADVENSGHSLEEFYGLSVHDVESAWRSYTTIWEDAVAHAAEVELADVTSEKVAMKHDNTAKVQSALQTEEKEQELLPISREIEEQVEKEAVLQEESVCEATDRKQAETGSRVYDAEQGKIVHLSSEIPKVSRNTAQTAEGRAFTSGLREKIVSQIRQNEAAVPDEKAWRDPALPDAADAEAVKKEEVNADETNRDGVMAPEVNPAEFSSSEVSSSEVNSTEANSTEVNSTEVNSSEADLPEAEPEELKPAAEIIRGADIQEADKTEGGTGIFAQSAAQETLPIRQSAVETVKRRMPVWRMPEPEPVNGSDPVTEEPLQEMEIPKAETALPQQEDAGEDEAIQGLDSTVTSEVEYIAPGLAKTNRQPEFQPNNAAPGMSGPAVHSSGMMLQESSGRQQPEQLRQGQMPTTQRAQNQMQPGQIRQSQMQPAQGQAVQPQIRQEQMQAMQQMLRGQMQSAQMRQNQLRQGQMQQSRSQQSQTQQSQTQQSQTQQNQIQQNQTRQSQTQPGQMQQQSPMNQSQVQQPQMQAAQMKMSQDRGGGVSQRYGTPRRGMQSGALRNETLKPESLGPAQEEQTDDRKETQADMCETSPPSGVTAPFKDLSDICDEQEVWEMMRKKYPKILAFDYADGCEVLTIKPQDIGLLPREEWVYGSNSFLLHGYYNYRYLILARLNNPEGKARYLLGVPGHYLSNEKYMASMFGFSNFVLAKKQPPRDSRFGYWYTDVKIGD</sequence>
<evidence type="ECO:0000259" key="2">
    <source>
        <dbReference type="Pfam" id="PF19623"/>
    </source>
</evidence>
<evidence type="ECO:0000313" key="3">
    <source>
        <dbReference type="EMBL" id="MCK0088183.1"/>
    </source>
</evidence>
<protein>
    <submittedName>
        <fullName evidence="3">DUF6128 domain-containing protein</fullName>
    </submittedName>
</protein>
<reference evidence="3" key="1">
    <citation type="journal article" date="2022" name="Cell Host Microbe">
        <title>Colonization of the live biotherapeutic product VE303 and modulation of the microbiota and metabolites in healthy volunteers.</title>
        <authorList>
            <person name="Dsouza M."/>
            <person name="Menon R."/>
            <person name="Crossette E."/>
            <person name="Bhattarai S.K."/>
            <person name="Schneider J."/>
            <person name="Kim Y.G."/>
            <person name="Reddy S."/>
            <person name="Caballero S."/>
            <person name="Felix C."/>
            <person name="Cornacchione L."/>
            <person name="Hendrickson J."/>
            <person name="Watson A.R."/>
            <person name="Minot S.S."/>
            <person name="Greenfield N."/>
            <person name="Schopf L."/>
            <person name="Szabady R."/>
            <person name="Patarroyo J."/>
            <person name="Smith W."/>
            <person name="Harrison P."/>
            <person name="Kuijper E.J."/>
            <person name="Kelly C.P."/>
            <person name="Olle B."/>
            <person name="Bobilev D."/>
            <person name="Silber J.L."/>
            <person name="Bucci V."/>
            <person name="Roberts B."/>
            <person name="Faith J."/>
            <person name="Norman J.M."/>
        </authorList>
    </citation>
    <scope>NUCLEOTIDE SEQUENCE</scope>
    <source>
        <strain evidence="3">VE303-04</strain>
    </source>
</reference>
<dbReference type="EMBL" id="JAINVB010000001">
    <property type="protein sequence ID" value="MCK0088183.1"/>
    <property type="molecule type" value="Genomic_DNA"/>
</dbReference>
<feature type="region of interest" description="Disordered" evidence="1">
    <location>
        <begin position="376"/>
        <end position="396"/>
    </location>
</feature>
<feature type="region of interest" description="Disordered" evidence="1">
    <location>
        <begin position="437"/>
        <end position="680"/>
    </location>
</feature>
<dbReference type="Proteomes" id="UP001203136">
    <property type="component" value="Unassembled WGS sequence"/>
</dbReference>